<keyword evidence="2 4" id="KW-0474">Menaquinone biosynthesis</keyword>
<dbReference type="RefSeq" id="WP_002945299.1">
    <property type="nucleotide sequence ID" value="NZ_CP012543.1"/>
</dbReference>
<dbReference type="EMBL" id="CP012543">
    <property type="protein sequence ID" value="QCD45975.1"/>
    <property type="molecule type" value="Genomic_DNA"/>
</dbReference>
<dbReference type="HAMAP" id="MF_00995">
    <property type="entry name" value="MqnA"/>
    <property type="match status" value="1"/>
</dbReference>
<dbReference type="InterPro" id="IPR003773">
    <property type="entry name" value="Menaquinone_biosynth"/>
</dbReference>
<dbReference type="PANTHER" id="PTHR37690">
    <property type="entry name" value="CHORISMATE DEHYDRATASE"/>
    <property type="match status" value="1"/>
</dbReference>
<proteinExistence type="inferred from homology"/>
<dbReference type="PANTHER" id="PTHR37690:SF1">
    <property type="entry name" value="CHORISMATE DEHYDRATASE"/>
    <property type="match status" value="1"/>
</dbReference>
<dbReference type="InterPro" id="IPR030868">
    <property type="entry name" value="MqnA"/>
</dbReference>
<organism evidence="5 6">
    <name type="scientific">Campylobacter rectus</name>
    <name type="common">Wolinella recta</name>
    <dbReference type="NCBI Taxonomy" id="203"/>
    <lineage>
        <taxon>Bacteria</taxon>
        <taxon>Pseudomonadati</taxon>
        <taxon>Campylobacterota</taxon>
        <taxon>Epsilonproteobacteria</taxon>
        <taxon>Campylobacterales</taxon>
        <taxon>Campylobacteraceae</taxon>
        <taxon>Campylobacter</taxon>
    </lineage>
</organism>
<comment type="function">
    <text evidence="4">Catalyzes the dehydration of chorismate into 3-[(1-carboxyvinyl)oxy]benzoate, a step in the biosynthesis of menaquinone (MK, vitamin K2).</text>
</comment>
<dbReference type="KEGG" id="crx:CRECT_0277"/>
<dbReference type="Proteomes" id="UP000502377">
    <property type="component" value="Chromosome"/>
</dbReference>
<accession>A0A6G5QJV5</accession>
<dbReference type="UniPathway" id="UPA00079"/>
<dbReference type="GO" id="GO:0016836">
    <property type="term" value="F:hydro-lyase activity"/>
    <property type="evidence" value="ECO:0007669"/>
    <property type="project" value="UniProtKB-UniRule"/>
</dbReference>
<evidence type="ECO:0000256" key="1">
    <source>
        <dbReference type="ARBA" id="ARBA00004863"/>
    </source>
</evidence>
<reference evidence="5 6" key="1">
    <citation type="submission" date="2016-07" db="EMBL/GenBank/DDBJ databases">
        <title>Comparative genomics of the Campylobacter concisus group.</title>
        <authorList>
            <person name="Miller W.G."/>
            <person name="Yee E."/>
            <person name="Chapman M.H."/>
            <person name="Huynh S."/>
            <person name="Bono J.L."/>
            <person name="On S.L.W."/>
            <person name="StLeger J."/>
            <person name="Foster G."/>
            <person name="Parker C.T."/>
        </authorList>
    </citation>
    <scope>NUCLEOTIDE SEQUENCE [LARGE SCALE GENOMIC DNA]</scope>
    <source>
        <strain evidence="5 6">ATCC 33238</strain>
    </source>
</reference>
<comment type="pathway">
    <text evidence="1 4">Quinol/quinone metabolism; menaquinone biosynthesis.</text>
</comment>
<dbReference type="Gene3D" id="3.40.190.10">
    <property type="entry name" value="Periplasmic binding protein-like II"/>
    <property type="match status" value="2"/>
</dbReference>
<dbReference type="Pfam" id="PF02621">
    <property type="entry name" value="VitK2_biosynth"/>
    <property type="match status" value="2"/>
</dbReference>
<evidence type="ECO:0000256" key="3">
    <source>
        <dbReference type="ARBA" id="ARBA00023239"/>
    </source>
</evidence>
<dbReference type="SUPFAM" id="SSF53850">
    <property type="entry name" value="Periplasmic binding protein-like II"/>
    <property type="match status" value="1"/>
</dbReference>
<name>A0A6G5QJV5_CAMRE</name>
<evidence type="ECO:0000313" key="5">
    <source>
        <dbReference type="EMBL" id="QCD45975.1"/>
    </source>
</evidence>
<comment type="catalytic activity">
    <reaction evidence="4">
        <text>chorismate = 3-[(1-carboxyvinyl)-oxy]benzoate + H2O</text>
        <dbReference type="Rhea" id="RHEA:40051"/>
        <dbReference type="ChEBI" id="CHEBI:15377"/>
        <dbReference type="ChEBI" id="CHEBI:29748"/>
        <dbReference type="ChEBI" id="CHEBI:76981"/>
        <dbReference type="EC" id="4.2.1.151"/>
    </reaction>
</comment>
<sequence length="232" mass="26213">MIFGKIDYLNLLPFHVFLKRSRLSSQDKKIIEFKKGVPSKLNRDLCCRRIDAAVISSIESRKKRYKKVSLGIVAKGDVKSVLVRKGTAACPDPASASSNALAGVLGLEGEVLIGDRALKAYLREGEEAFYDLGRAWRERTGLPFVFGRFSCVKGRGAYERLAREFLRANVKIPNYILAKYAQTRGISADDIKWYLKFISYEIGAKEQKALRIFFKEVRKNGRTAKILARGER</sequence>
<protein>
    <recommendedName>
        <fullName evidence="4">Chorismate dehydratase</fullName>
        <ecNumber evidence="4">4.2.1.151</ecNumber>
    </recommendedName>
    <alternativeName>
        <fullName evidence="4">Menaquinone biosynthetic enzyme MqnA</fullName>
    </alternativeName>
</protein>
<evidence type="ECO:0000313" key="6">
    <source>
        <dbReference type="Proteomes" id="UP000502377"/>
    </source>
</evidence>
<dbReference type="GO" id="GO:0009234">
    <property type="term" value="P:menaquinone biosynthetic process"/>
    <property type="evidence" value="ECO:0007669"/>
    <property type="project" value="UniProtKB-UniRule"/>
</dbReference>
<evidence type="ECO:0000256" key="4">
    <source>
        <dbReference type="HAMAP-Rule" id="MF_00995"/>
    </source>
</evidence>
<dbReference type="AlphaFoldDB" id="A0A6G5QJV5"/>
<gene>
    <name evidence="5" type="primary">mqnA2</name>
    <name evidence="4" type="synonym">mqnA</name>
    <name evidence="5" type="ORF">CRECT_0277</name>
</gene>
<keyword evidence="3 4" id="KW-0456">Lyase</keyword>
<comment type="similarity">
    <text evidence="4">Belongs to the MqnA/MqnD family. MqnA subfamily.</text>
</comment>
<evidence type="ECO:0000256" key="2">
    <source>
        <dbReference type="ARBA" id="ARBA00022428"/>
    </source>
</evidence>
<dbReference type="EC" id="4.2.1.151" evidence="4"/>